<protein>
    <recommendedName>
        <fullName evidence="13 14">Crossover junction endodeoxyribonuclease RuvC</fullName>
        <ecNumber evidence="13 14">3.1.21.10</ecNumber>
    </recommendedName>
    <alternativeName>
        <fullName evidence="13">Holliday junction nuclease RuvC</fullName>
    </alternativeName>
    <alternativeName>
        <fullName evidence="13">Holliday junction resolvase RuvC</fullName>
    </alternativeName>
</protein>
<name>A0A1G2HTP2_9BACT</name>
<dbReference type="InterPro" id="IPR002176">
    <property type="entry name" value="X-over_junc_endoDNase_RuvC"/>
</dbReference>
<feature type="active site" evidence="13">
    <location>
        <position position="76"/>
    </location>
</feature>
<evidence type="ECO:0000256" key="4">
    <source>
        <dbReference type="ARBA" id="ARBA00022723"/>
    </source>
</evidence>
<feature type="binding site" evidence="13">
    <location>
        <position position="7"/>
    </location>
    <ligand>
        <name>Mg(2+)</name>
        <dbReference type="ChEBI" id="CHEBI:18420"/>
        <label>1</label>
    </ligand>
</feature>
<dbReference type="Pfam" id="PF02075">
    <property type="entry name" value="RuvC"/>
    <property type="match status" value="1"/>
</dbReference>
<evidence type="ECO:0000256" key="13">
    <source>
        <dbReference type="HAMAP-Rule" id="MF_00034"/>
    </source>
</evidence>
<evidence type="ECO:0000313" key="16">
    <source>
        <dbReference type="Proteomes" id="UP000179183"/>
    </source>
</evidence>
<feature type="binding site" evidence="13">
    <location>
        <position position="155"/>
    </location>
    <ligand>
        <name>Mg(2+)</name>
        <dbReference type="ChEBI" id="CHEBI:18420"/>
        <label>1</label>
    </ligand>
</feature>
<dbReference type="PANTHER" id="PTHR30194:SF3">
    <property type="entry name" value="CROSSOVER JUNCTION ENDODEOXYRIBONUCLEASE RUVC"/>
    <property type="match status" value="1"/>
</dbReference>
<comment type="subunit">
    <text evidence="13">Homodimer which binds Holliday junction (HJ) DNA. The HJ becomes 2-fold symmetrical on binding to RuvC with unstacked arms; it has a different conformation from HJ DNA in complex with RuvA. In the full resolvosome a probable DNA-RuvA(4)-RuvB(12)-RuvC(2) complex forms which resolves the HJ.</text>
</comment>
<comment type="caution">
    <text evidence="15">The sequence shown here is derived from an EMBL/GenBank/DDBJ whole genome shotgun (WGS) entry which is preliminary data.</text>
</comment>
<feature type="active site" evidence="13">
    <location>
        <position position="7"/>
    </location>
</feature>
<feature type="active site" evidence="13">
    <location>
        <position position="155"/>
    </location>
</feature>
<evidence type="ECO:0000256" key="9">
    <source>
        <dbReference type="ARBA" id="ARBA00023125"/>
    </source>
</evidence>
<dbReference type="PANTHER" id="PTHR30194">
    <property type="entry name" value="CROSSOVER JUNCTION ENDODEOXYRIBONUCLEASE RUVC"/>
    <property type="match status" value="1"/>
</dbReference>
<evidence type="ECO:0000256" key="14">
    <source>
        <dbReference type="NCBIfam" id="TIGR00228"/>
    </source>
</evidence>
<dbReference type="Proteomes" id="UP000179183">
    <property type="component" value="Unassembled WGS sequence"/>
</dbReference>
<reference evidence="15 16" key="1">
    <citation type="journal article" date="2016" name="Nat. Commun.">
        <title>Thousands of microbial genomes shed light on interconnected biogeochemical processes in an aquifer system.</title>
        <authorList>
            <person name="Anantharaman K."/>
            <person name="Brown C.T."/>
            <person name="Hug L.A."/>
            <person name="Sharon I."/>
            <person name="Castelle C.J."/>
            <person name="Probst A.J."/>
            <person name="Thomas B.C."/>
            <person name="Singh A."/>
            <person name="Wilkins M.J."/>
            <person name="Karaoz U."/>
            <person name="Brodie E.L."/>
            <person name="Williams K.H."/>
            <person name="Hubbard S.S."/>
            <person name="Banfield J.F."/>
        </authorList>
    </citation>
    <scope>NUCLEOTIDE SEQUENCE [LARGE SCALE GENOMIC DNA]</scope>
</reference>
<keyword evidence="4 13" id="KW-0479">Metal-binding</keyword>
<evidence type="ECO:0000313" key="15">
    <source>
        <dbReference type="EMBL" id="OGZ65769.1"/>
    </source>
</evidence>
<dbReference type="SUPFAM" id="SSF53098">
    <property type="entry name" value="Ribonuclease H-like"/>
    <property type="match status" value="1"/>
</dbReference>
<comment type="cofactor">
    <cofactor evidence="13">
        <name>Mg(2+)</name>
        <dbReference type="ChEBI" id="CHEBI:18420"/>
    </cofactor>
    <text evidence="13">Binds 2 Mg(2+) ion per subunit.</text>
</comment>
<dbReference type="GO" id="GO:0006281">
    <property type="term" value="P:DNA repair"/>
    <property type="evidence" value="ECO:0007669"/>
    <property type="project" value="UniProtKB-UniRule"/>
</dbReference>
<dbReference type="GO" id="GO:0006310">
    <property type="term" value="P:DNA recombination"/>
    <property type="evidence" value="ECO:0007669"/>
    <property type="project" value="UniProtKB-UniRule"/>
</dbReference>
<evidence type="ECO:0000256" key="10">
    <source>
        <dbReference type="ARBA" id="ARBA00023172"/>
    </source>
</evidence>
<keyword evidence="8 13" id="KW-0460">Magnesium</keyword>
<proteinExistence type="inferred from homology"/>
<dbReference type="FunFam" id="3.30.420.10:FF:000002">
    <property type="entry name" value="Crossover junction endodeoxyribonuclease RuvC"/>
    <property type="match status" value="1"/>
</dbReference>
<dbReference type="GO" id="GO:0000287">
    <property type="term" value="F:magnesium ion binding"/>
    <property type="evidence" value="ECO:0007669"/>
    <property type="project" value="UniProtKB-UniRule"/>
</dbReference>
<evidence type="ECO:0000256" key="7">
    <source>
        <dbReference type="ARBA" id="ARBA00022801"/>
    </source>
</evidence>
<dbReference type="GO" id="GO:0048476">
    <property type="term" value="C:Holliday junction resolvase complex"/>
    <property type="evidence" value="ECO:0007669"/>
    <property type="project" value="UniProtKB-UniRule"/>
</dbReference>
<dbReference type="PRINTS" id="PR00696">
    <property type="entry name" value="RSOLVASERUVC"/>
</dbReference>
<organism evidence="15 16">
    <name type="scientific">Candidatus Staskawiczbacteria bacterium RIFCSPHIGHO2_02_FULL_33_16</name>
    <dbReference type="NCBI Taxonomy" id="1802204"/>
    <lineage>
        <taxon>Bacteria</taxon>
        <taxon>Candidatus Staskawicziibacteriota</taxon>
    </lineage>
</organism>
<comment type="similarity">
    <text evidence="1 13">Belongs to the RuvC family.</text>
</comment>
<dbReference type="AlphaFoldDB" id="A0A1G2HTP2"/>
<evidence type="ECO:0000256" key="3">
    <source>
        <dbReference type="ARBA" id="ARBA00022722"/>
    </source>
</evidence>
<keyword evidence="5 13" id="KW-0255">Endonuclease</keyword>
<keyword evidence="6 13" id="KW-0227">DNA damage</keyword>
<evidence type="ECO:0000256" key="12">
    <source>
        <dbReference type="ARBA" id="ARBA00029354"/>
    </source>
</evidence>
<keyword evidence="3 13" id="KW-0540">Nuclease</keyword>
<evidence type="ECO:0000256" key="2">
    <source>
        <dbReference type="ARBA" id="ARBA00022490"/>
    </source>
</evidence>
<dbReference type="Gene3D" id="3.30.420.10">
    <property type="entry name" value="Ribonuclease H-like superfamily/Ribonuclease H"/>
    <property type="match status" value="1"/>
</dbReference>
<evidence type="ECO:0000256" key="8">
    <source>
        <dbReference type="ARBA" id="ARBA00022842"/>
    </source>
</evidence>
<comment type="subcellular location">
    <subcellularLocation>
        <location evidence="13">Cytoplasm</location>
    </subcellularLocation>
</comment>
<feature type="binding site" evidence="13">
    <location>
        <position position="76"/>
    </location>
    <ligand>
        <name>Mg(2+)</name>
        <dbReference type="ChEBI" id="CHEBI:18420"/>
        <label>2</label>
    </ligand>
</feature>
<dbReference type="GO" id="GO:0003677">
    <property type="term" value="F:DNA binding"/>
    <property type="evidence" value="ECO:0007669"/>
    <property type="project" value="UniProtKB-KW"/>
</dbReference>
<evidence type="ECO:0000256" key="6">
    <source>
        <dbReference type="ARBA" id="ARBA00022763"/>
    </source>
</evidence>
<dbReference type="NCBIfam" id="NF000711">
    <property type="entry name" value="PRK00039.2-1"/>
    <property type="match status" value="1"/>
</dbReference>
<comment type="catalytic activity">
    <reaction evidence="12 13">
        <text>Endonucleolytic cleavage at a junction such as a reciprocal single-stranded crossover between two homologous DNA duplexes (Holliday junction).</text>
        <dbReference type="EC" id="3.1.21.10"/>
    </reaction>
</comment>
<dbReference type="GO" id="GO:0005737">
    <property type="term" value="C:cytoplasm"/>
    <property type="evidence" value="ECO:0007669"/>
    <property type="project" value="UniProtKB-SubCell"/>
</dbReference>
<dbReference type="CDD" id="cd16962">
    <property type="entry name" value="RuvC"/>
    <property type="match status" value="1"/>
</dbReference>
<evidence type="ECO:0000256" key="5">
    <source>
        <dbReference type="ARBA" id="ARBA00022759"/>
    </source>
</evidence>
<keyword evidence="10 13" id="KW-0233">DNA recombination</keyword>
<keyword evidence="9 13" id="KW-0238">DNA-binding</keyword>
<evidence type="ECO:0000256" key="1">
    <source>
        <dbReference type="ARBA" id="ARBA00009518"/>
    </source>
</evidence>
<comment type="function">
    <text evidence="13">The RuvA-RuvB-RuvC complex processes Holliday junction (HJ) DNA during genetic recombination and DNA repair. Endonuclease that resolves HJ intermediates. Cleaves cruciform DNA by making single-stranded nicks across the HJ at symmetrical positions within the homologous arms, yielding a 5'-phosphate and a 3'-hydroxyl group; requires a central core of homology in the junction. The consensus cleavage sequence is 5'-(A/T)TT(C/G)-3'. Cleavage occurs on the 3'-side of the TT dinucleotide at the point of strand exchange. HJ branch migration catalyzed by RuvA-RuvB allows RuvC to scan DNA until it finds its consensus sequence, where it cleaves and resolves the cruciform DNA.</text>
</comment>
<accession>A0A1G2HTP2</accession>
<dbReference type="HAMAP" id="MF_00034">
    <property type="entry name" value="RuvC"/>
    <property type="match status" value="1"/>
</dbReference>
<dbReference type="EC" id="3.1.21.10" evidence="13 14"/>
<dbReference type="EMBL" id="MHOQ01000037">
    <property type="protein sequence ID" value="OGZ65769.1"/>
    <property type="molecule type" value="Genomic_DNA"/>
</dbReference>
<keyword evidence="11 13" id="KW-0234">DNA repair</keyword>
<gene>
    <name evidence="13" type="primary">ruvC</name>
    <name evidence="15" type="ORF">A3D34_02320</name>
</gene>
<sequence>MIILGIDPGTATTGYGVISTKIPKHLQQNRNEKPIVIDFGCISTTKFDSAGERLKIIHNEINVLIDKHKPDLISVESLYFFKNLKTAMPVSQAKGVILFTAANRNIPICEFTPLQIKMTVVGYGRAEKKQVQSMTRQLLDLSNFNLKEKSRKKDDASDALGVALCAVLKGFN</sequence>
<dbReference type="NCBIfam" id="TIGR00228">
    <property type="entry name" value="ruvC"/>
    <property type="match status" value="1"/>
</dbReference>
<keyword evidence="7 13" id="KW-0378">Hydrolase</keyword>
<dbReference type="GO" id="GO:0008821">
    <property type="term" value="F:crossover junction DNA endonuclease activity"/>
    <property type="evidence" value="ECO:0007669"/>
    <property type="project" value="UniProtKB-UniRule"/>
</dbReference>
<keyword evidence="2 13" id="KW-0963">Cytoplasm</keyword>
<dbReference type="InterPro" id="IPR012337">
    <property type="entry name" value="RNaseH-like_sf"/>
</dbReference>
<dbReference type="InterPro" id="IPR036397">
    <property type="entry name" value="RNaseH_sf"/>
</dbReference>
<evidence type="ECO:0000256" key="11">
    <source>
        <dbReference type="ARBA" id="ARBA00023204"/>
    </source>
</evidence>